<evidence type="ECO:0000256" key="1">
    <source>
        <dbReference type="SAM" id="Coils"/>
    </source>
</evidence>
<feature type="transmembrane region" description="Helical" evidence="2">
    <location>
        <begin position="297"/>
        <end position="320"/>
    </location>
</feature>
<dbReference type="InterPro" id="IPR035897">
    <property type="entry name" value="Toll_tir_struct_dom_sf"/>
</dbReference>
<evidence type="ECO:0000313" key="4">
    <source>
        <dbReference type="EMBL" id="MBY8824261.1"/>
    </source>
</evidence>
<feature type="transmembrane region" description="Helical" evidence="2">
    <location>
        <begin position="265"/>
        <end position="285"/>
    </location>
</feature>
<name>A0ABS7PSD9_9SPHN</name>
<comment type="caution">
    <text evidence="4">The sequence shown here is derived from an EMBL/GenBank/DDBJ whole genome shotgun (WGS) entry which is preliminary data.</text>
</comment>
<dbReference type="Proteomes" id="UP000706039">
    <property type="component" value="Unassembled WGS sequence"/>
</dbReference>
<keyword evidence="2" id="KW-1133">Transmembrane helix</keyword>
<evidence type="ECO:0000256" key="2">
    <source>
        <dbReference type="SAM" id="Phobius"/>
    </source>
</evidence>
<feature type="domain" description="TIR" evidence="3">
    <location>
        <begin position="1"/>
        <end position="127"/>
    </location>
</feature>
<reference evidence="4 5" key="1">
    <citation type="submission" date="2021-08" db="EMBL/GenBank/DDBJ databases">
        <authorList>
            <person name="Tuo L."/>
        </authorList>
    </citation>
    <scope>NUCLEOTIDE SEQUENCE [LARGE SCALE GENOMIC DNA]</scope>
    <source>
        <strain evidence="4 5">JCM 31229</strain>
    </source>
</reference>
<keyword evidence="2" id="KW-0472">Membrane</keyword>
<dbReference type="SUPFAM" id="SSF52200">
    <property type="entry name" value="Toll/Interleukin receptor TIR domain"/>
    <property type="match status" value="1"/>
</dbReference>
<dbReference type="SMART" id="SM00255">
    <property type="entry name" value="TIR"/>
    <property type="match status" value="1"/>
</dbReference>
<proteinExistence type="predicted"/>
<evidence type="ECO:0000259" key="3">
    <source>
        <dbReference type="SMART" id="SM00255"/>
    </source>
</evidence>
<sequence length="342" mass="37237">MADIFISYSRNDRDRCIAIRDALAALKVGVWFDAGIGAGASFDREIEREIEAAKALLVLWSQTSAESDWVRNEARTGKERSGLIAVQLEPCQLPLEFRSVQAEILPAGAEGSDNPVWIGIVARIGELLGRPGLADYARLSRTGSIDDWKRWLARHASDPLASDVIDTIVERAMPDLRQQLAGERAKRAALEAELAEQVDAARAQSGEVATGAREMVRMRRELEEARTGQQQAEMELARFRAASGTKAGRSDSGLAGLGIVLENRLALYVGALLWIVAIWFCWPPLKKLLDSYAGPGDIFSLVFGIVALFVPAIIVTAKLLRRRAAMAREAAQDAETAGEAAD</sequence>
<keyword evidence="5" id="KW-1185">Reference proteome</keyword>
<dbReference type="Gene3D" id="3.40.50.10140">
    <property type="entry name" value="Toll/interleukin-1 receptor homology (TIR) domain"/>
    <property type="match status" value="1"/>
</dbReference>
<evidence type="ECO:0000313" key="5">
    <source>
        <dbReference type="Proteomes" id="UP000706039"/>
    </source>
</evidence>
<dbReference type="RefSeq" id="WP_222991336.1">
    <property type="nucleotide sequence ID" value="NZ_JAINVV010000008.1"/>
</dbReference>
<feature type="coiled-coil region" evidence="1">
    <location>
        <begin position="173"/>
        <end position="235"/>
    </location>
</feature>
<dbReference type="EMBL" id="JAINVV010000008">
    <property type="protein sequence ID" value="MBY8824261.1"/>
    <property type="molecule type" value="Genomic_DNA"/>
</dbReference>
<accession>A0ABS7PSD9</accession>
<dbReference type="InterPro" id="IPR000157">
    <property type="entry name" value="TIR_dom"/>
</dbReference>
<organism evidence="4 5">
    <name type="scientific">Sphingomonas colocasiae</name>
    <dbReference type="NCBI Taxonomy" id="1848973"/>
    <lineage>
        <taxon>Bacteria</taxon>
        <taxon>Pseudomonadati</taxon>
        <taxon>Pseudomonadota</taxon>
        <taxon>Alphaproteobacteria</taxon>
        <taxon>Sphingomonadales</taxon>
        <taxon>Sphingomonadaceae</taxon>
        <taxon>Sphingomonas</taxon>
    </lineage>
</organism>
<keyword evidence="1" id="KW-0175">Coiled coil</keyword>
<gene>
    <name evidence="4" type="ORF">K7G82_18290</name>
</gene>
<keyword evidence="2" id="KW-0812">Transmembrane</keyword>
<protein>
    <submittedName>
        <fullName evidence="4">TIR domain-containing protein</fullName>
    </submittedName>
</protein>
<dbReference type="Pfam" id="PF13676">
    <property type="entry name" value="TIR_2"/>
    <property type="match status" value="1"/>
</dbReference>